<dbReference type="Pfam" id="PF12690">
    <property type="entry name" value="BsuPI"/>
    <property type="match status" value="1"/>
</dbReference>
<keyword evidence="3" id="KW-1185">Reference proteome</keyword>
<gene>
    <name evidence="2" type="ORF">AArcSl_3008</name>
</gene>
<dbReference type="OrthoDB" id="311964at2157"/>
<dbReference type="Gene3D" id="2.60.40.2360">
    <property type="entry name" value="Intracellular proteinase inhibitor BsuPI"/>
    <property type="match status" value="1"/>
</dbReference>
<evidence type="ECO:0000259" key="1">
    <source>
        <dbReference type="Pfam" id="PF12690"/>
    </source>
</evidence>
<dbReference type="KEGG" id="hdf:AArcSl_3008"/>
<accession>A0A343TNE7</accession>
<reference evidence="3" key="1">
    <citation type="submission" date="2017-11" db="EMBL/GenBank/DDBJ databases">
        <title>Phenotypic and genomic properties of facultatively anaerobic sulfur-reducing natronoarchaea from hypersaline soda lakes.</title>
        <authorList>
            <person name="Sorokin D.Y."/>
            <person name="Kublanov I.V."/>
            <person name="Roman P."/>
            <person name="Sinninghe Damste J.S."/>
            <person name="Golyshin P.N."/>
            <person name="Rojo D."/>
            <person name="Ciordia S."/>
            <person name="Mena M.D.C."/>
            <person name="Ferrer M."/>
            <person name="Messina E."/>
            <person name="Smedile F."/>
            <person name="La Spada G."/>
            <person name="La Cono V."/>
            <person name="Yakimov M.M."/>
        </authorList>
    </citation>
    <scope>NUCLEOTIDE SEQUENCE [LARGE SCALE GENOMIC DNA]</scope>
    <source>
        <strain evidence="3">AArc-Sl</strain>
    </source>
</reference>
<dbReference type="InterPro" id="IPR038144">
    <property type="entry name" value="IPI"/>
</dbReference>
<dbReference type="EMBL" id="CP025066">
    <property type="protein sequence ID" value="AUX10619.1"/>
    <property type="molecule type" value="Genomic_DNA"/>
</dbReference>
<dbReference type="InterPro" id="IPR020481">
    <property type="entry name" value="Intracell_prot_inh_BsuPI"/>
</dbReference>
<evidence type="ECO:0000313" key="3">
    <source>
        <dbReference type="Proteomes" id="UP000263012"/>
    </source>
</evidence>
<protein>
    <recommendedName>
        <fullName evidence="1">Intracellular proteinase inhibitor BsuPI domain-containing protein</fullName>
    </recommendedName>
</protein>
<sequence>MLTSTLSVAPVDEGFEFSLTVRNDDDEPVELSFRSGQRVDFVVERVDDADGTGDGQEVWRYSDGRLFTQALGRETLEPGESLSYGAIWEDPPAGEYEVRGVLTAENVDAEASMVVSVPPV</sequence>
<dbReference type="GeneID" id="37879369"/>
<evidence type="ECO:0000313" key="2">
    <source>
        <dbReference type="EMBL" id="AUX10619.1"/>
    </source>
</evidence>
<proteinExistence type="predicted"/>
<name>A0A343TNE7_9EURY</name>
<feature type="domain" description="Intracellular proteinase inhibitor BsuPI" evidence="1">
    <location>
        <begin position="3"/>
        <end position="106"/>
    </location>
</feature>
<dbReference type="RefSeq" id="WP_119821089.1">
    <property type="nucleotide sequence ID" value="NZ_CP025066.1"/>
</dbReference>
<dbReference type="Proteomes" id="UP000263012">
    <property type="component" value="Chromosome"/>
</dbReference>
<organism evidence="2 3">
    <name type="scientific">Halalkaliarchaeum desulfuricum</name>
    <dbReference type="NCBI Taxonomy" id="2055893"/>
    <lineage>
        <taxon>Archaea</taxon>
        <taxon>Methanobacteriati</taxon>
        <taxon>Methanobacteriota</taxon>
        <taxon>Stenosarchaea group</taxon>
        <taxon>Halobacteria</taxon>
        <taxon>Halobacteriales</taxon>
        <taxon>Haloferacaceae</taxon>
        <taxon>Halalkaliarchaeum</taxon>
    </lineage>
</organism>
<dbReference type="AlphaFoldDB" id="A0A343TNE7"/>